<organism evidence="2 3">
    <name type="scientific">Iris pallida</name>
    <name type="common">Sweet iris</name>
    <dbReference type="NCBI Taxonomy" id="29817"/>
    <lineage>
        <taxon>Eukaryota</taxon>
        <taxon>Viridiplantae</taxon>
        <taxon>Streptophyta</taxon>
        <taxon>Embryophyta</taxon>
        <taxon>Tracheophyta</taxon>
        <taxon>Spermatophyta</taxon>
        <taxon>Magnoliopsida</taxon>
        <taxon>Liliopsida</taxon>
        <taxon>Asparagales</taxon>
        <taxon>Iridaceae</taxon>
        <taxon>Iridoideae</taxon>
        <taxon>Irideae</taxon>
        <taxon>Iris</taxon>
    </lineage>
</organism>
<dbReference type="EMBL" id="JANAVB010025196">
    <property type="protein sequence ID" value="KAJ6820958.1"/>
    <property type="molecule type" value="Genomic_DNA"/>
</dbReference>
<dbReference type="AlphaFoldDB" id="A0AAX6FY37"/>
<evidence type="ECO:0000313" key="2">
    <source>
        <dbReference type="EMBL" id="KAJ6820958.1"/>
    </source>
</evidence>
<dbReference type="Proteomes" id="UP001140949">
    <property type="component" value="Unassembled WGS sequence"/>
</dbReference>
<evidence type="ECO:0000256" key="1">
    <source>
        <dbReference type="SAM" id="MobiDB-lite"/>
    </source>
</evidence>
<evidence type="ECO:0000313" key="3">
    <source>
        <dbReference type="Proteomes" id="UP001140949"/>
    </source>
</evidence>
<accession>A0AAX6FY37</accession>
<keyword evidence="3" id="KW-1185">Reference proteome</keyword>
<feature type="region of interest" description="Disordered" evidence="1">
    <location>
        <begin position="1"/>
        <end position="20"/>
    </location>
</feature>
<name>A0AAX6FY37_IRIPA</name>
<proteinExistence type="predicted"/>
<sequence>MLCYRRSASSGVHAERRSSGARMAEKMCVGCSEARRQRGSGVRWRMGEQGDGL</sequence>
<protein>
    <submittedName>
        <fullName evidence="2">Pollen-specific leucine-rich repeat extensin-like protein 4</fullName>
    </submittedName>
</protein>
<gene>
    <name evidence="2" type="ORF">M6B38_394520</name>
</gene>
<reference evidence="2" key="2">
    <citation type="submission" date="2023-04" db="EMBL/GenBank/DDBJ databases">
        <authorList>
            <person name="Bruccoleri R.E."/>
            <person name="Oakeley E.J."/>
            <person name="Faust A.-M."/>
            <person name="Dessus-Babus S."/>
            <person name="Altorfer M."/>
            <person name="Burckhardt D."/>
            <person name="Oertli M."/>
            <person name="Naumann U."/>
            <person name="Petersen F."/>
            <person name="Wong J."/>
        </authorList>
    </citation>
    <scope>NUCLEOTIDE SEQUENCE</scope>
    <source>
        <strain evidence="2">GSM-AAB239-AS_SAM_17_03QT</strain>
        <tissue evidence="2">Leaf</tissue>
    </source>
</reference>
<comment type="caution">
    <text evidence="2">The sequence shown here is derived from an EMBL/GenBank/DDBJ whole genome shotgun (WGS) entry which is preliminary data.</text>
</comment>
<reference evidence="2" key="1">
    <citation type="journal article" date="2023" name="GigaByte">
        <title>Genome assembly of the bearded iris, Iris pallida Lam.</title>
        <authorList>
            <person name="Bruccoleri R.E."/>
            <person name="Oakeley E.J."/>
            <person name="Faust A.M.E."/>
            <person name="Altorfer M."/>
            <person name="Dessus-Babus S."/>
            <person name="Burckhardt D."/>
            <person name="Oertli M."/>
            <person name="Naumann U."/>
            <person name="Petersen F."/>
            <person name="Wong J."/>
        </authorList>
    </citation>
    <scope>NUCLEOTIDE SEQUENCE</scope>
    <source>
        <strain evidence="2">GSM-AAB239-AS_SAM_17_03QT</strain>
    </source>
</reference>